<protein>
    <submittedName>
        <fullName evidence="1">Uncharacterized protein</fullName>
    </submittedName>
</protein>
<keyword evidence="2" id="KW-1185">Reference proteome</keyword>
<accession>A0AAP0F0J7</accession>
<comment type="caution">
    <text evidence="1">The sequence shown here is derived from an EMBL/GenBank/DDBJ whole genome shotgun (WGS) entry which is preliminary data.</text>
</comment>
<dbReference type="AlphaFoldDB" id="A0AAP0F0J7"/>
<gene>
    <name evidence="1" type="ORF">Scep_023678</name>
</gene>
<dbReference type="EMBL" id="JBBNAG010000010">
    <property type="protein sequence ID" value="KAK9100248.1"/>
    <property type="molecule type" value="Genomic_DNA"/>
</dbReference>
<dbReference type="Proteomes" id="UP001419268">
    <property type="component" value="Unassembled WGS sequence"/>
</dbReference>
<evidence type="ECO:0000313" key="1">
    <source>
        <dbReference type="EMBL" id="KAK9100248.1"/>
    </source>
</evidence>
<sequence>MLSACIISASFACFAHDIRTITSCLDLKMSQIIETWRKESRLFELTSLQSSSTPSLCGATINLVLDTRV</sequence>
<evidence type="ECO:0000313" key="2">
    <source>
        <dbReference type="Proteomes" id="UP001419268"/>
    </source>
</evidence>
<proteinExistence type="predicted"/>
<organism evidence="1 2">
    <name type="scientific">Stephania cephalantha</name>
    <dbReference type="NCBI Taxonomy" id="152367"/>
    <lineage>
        <taxon>Eukaryota</taxon>
        <taxon>Viridiplantae</taxon>
        <taxon>Streptophyta</taxon>
        <taxon>Embryophyta</taxon>
        <taxon>Tracheophyta</taxon>
        <taxon>Spermatophyta</taxon>
        <taxon>Magnoliopsida</taxon>
        <taxon>Ranunculales</taxon>
        <taxon>Menispermaceae</taxon>
        <taxon>Menispermoideae</taxon>
        <taxon>Cissampelideae</taxon>
        <taxon>Stephania</taxon>
    </lineage>
</organism>
<reference evidence="1 2" key="1">
    <citation type="submission" date="2024-01" db="EMBL/GenBank/DDBJ databases">
        <title>Genome assemblies of Stephania.</title>
        <authorList>
            <person name="Yang L."/>
        </authorList>
    </citation>
    <scope>NUCLEOTIDE SEQUENCE [LARGE SCALE GENOMIC DNA]</scope>
    <source>
        <strain evidence="1">JXDWG</strain>
        <tissue evidence="1">Leaf</tissue>
    </source>
</reference>
<name>A0AAP0F0J7_9MAGN</name>